<name>A0A917ZRJ1_9ACTN</name>
<accession>A0A917ZRJ1</accession>
<dbReference type="EMBL" id="BMMS01000011">
    <property type="protein sequence ID" value="GGO88211.1"/>
    <property type="molecule type" value="Genomic_DNA"/>
</dbReference>
<proteinExistence type="predicted"/>
<evidence type="ECO:0000313" key="2">
    <source>
        <dbReference type="Proteomes" id="UP000641932"/>
    </source>
</evidence>
<comment type="caution">
    <text evidence="1">The sequence shown here is derived from an EMBL/GenBank/DDBJ whole genome shotgun (WGS) entry which is preliminary data.</text>
</comment>
<reference evidence="1" key="1">
    <citation type="journal article" date="2014" name="Int. J. Syst. Evol. Microbiol.">
        <title>Complete genome sequence of Corynebacterium casei LMG S-19264T (=DSM 44701T), isolated from a smear-ripened cheese.</title>
        <authorList>
            <consortium name="US DOE Joint Genome Institute (JGI-PGF)"/>
            <person name="Walter F."/>
            <person name="Albersmeier A."/>
            <person name="Kalinowski J."/>
            <person name="Ruckert C."/>
        </authorList>
    </citation>
    <scope>NUCLEOTIDE SEQUENCE</scope>
    <source>
        <strain evidence="1">CGMCC 4.7201</strain>
    </source>
</reference>
<dbReference type="RefSeq" id="WP_189132016.1">
    <property type="nucleotide sequence ID" value="NZ_BMMS01000011.1"/>
</dbReference>
<sequence>MNAAHPNDELKKDLGAALGARRDLGDDYESALVDSFLAKVDAKIDSQVERQVRRGLAEQAVDRHRRPGRRGWRGDALPYVSLVLAVPLSGIGAGSAGLTGLVVSWIGIVAVNAAHAWSPHLSGRRRDGSAGSDWEK</sequence>
<gene>
    <name evidence="1" type="ORF">GCM10012280_28490</name>
</gene>
<protein>
    <recommendedName>
        <fullName evidence="3">Integral membrane protein</fullName>
    </recommendedName>
</protein>
<keyword evidence="2" id="KW-1185">Reference proteome</keyword>
<organism evidence="1 2">
    <name type="scientific">Wenjunlia tyrosinilytica</name>
    <dbReference type="NCBI Taxonomy" id="1544741"/>
    <lineage>
        <taxon>Bacteria</taxon>
        <taxon>Bacillati</taxon>
        <taxon>Actinomycetota</taxon>
        <taxon>Actinomycetes</taxon>
        <taxon>Kitasatosporales</taxon>
        <taxon>Streptomycetaceae</taxon>
        <taxon>Wenjunlia</taxon>
    </lineage>
</organism>
<reference evidence="1" key="2">
    <citation type="submission" date="2020-09" db="EMBL/GenBank/DDBJ databases">
        <authorList>
            <person name="Sun Q."/>
            <person name="Zhou Y."/>
        </authorList>
    </citation>
    <scope>NUCLEOTIDE SEQUENCE</scope>
    <source>
        <strain evidence="1">CGMCC 4.7201</strain>
    </source>
</reference>
<dbReference type="Proteomes" id="UP000641932">
    <property type="component" value="Unassembled WGS sequence"/>
</dbReference>
<dbReference type="AlphaFoldDB" id="A0A917ZRJ1"/>
<evidence type="ECO:0008006" key="3">
    <source>
        <dbReference type="Google" id="ProtNLM"/>
    </source>
</evidence>
<evidence type="ECO:0000313" key="1">
    <source>
        <dbReference type="EMBL" id="GGO88211.1"/>
    </source>
</evidence>